<evidence type="ECO:0000256" key="5">
    <source>
        <dbReference type="ARBA" id="ARBA00023136"/>
    </source>
</evidence>
<evidence type="ECO:0000313" key="9">
    <source>
        <dbReference type="Proteomes" id="UP000265419"/>
    </source>
</evidence>
<dbReference type="Pfam" id="PF00702">
    <property type="entry name" value="Hydrolase"/>
    <property type="match status" value="1"/>
</dbReference>
<dbReference type="GO" id="GO:0046872">
    <property type="term" value="F:metal ion binding"/>
    <property type="evidence" value="ECO:0007669"/>
    <property type="project" value="UniProtKB-KW"/>
</dbReference>
<dbReference type="PANTHER" id="PTHR48085:SF5">
    <property type="entry name" value="CADMIUM_ZINC-TRANSPORTING ATPASE HMA4-RELATED"/>
    <property type="match status" value="1"/>
</dbReference>
<dbReference type="InterPro" id="IPR008250">
    <property type="entry name" value="ATPase_P-typ_transduc_dom_A_sf"/>
</dbReference>
<dbReference type="PANTHER" id="PTHR48085">
    <property type="entry name" value="CADMIUM/ZINC-TRANSPORTING ATPASE HMA2-RELATED"/>
    <property type="match status" value="1"/>
</dbReference>
<keyword evidence="9" id="KW-1185">Reference proteome</keyword>
<evidence type="ECO:0000256" key="3">
    <source>
        <dbReference type="ARBA" id="ARBA00022692"/>
    </source>
</evidence>
<dbReference type="SUPFAM" id="SSF56784">
    <property type="entry name" value="HAD-like"/>
    <property type="match status" value="1"/>
</dbReference>
<keyword evidence="5 6" id="KW-0472">Membrane</keyword>
<protein>
    <submittedName>
        <fullName evidence="8">Cadmium-translocating P-type ATPase</fullName>
        <ecNumber evidence="8">3.6.3.3</ecNumber>
    </submittedName>
</protein>
<feature type="transmembrane region" description="Helical" evidence="6">
    <location>
        <begin position="556"/>
        <end position="576"/>
    </location>
</feature>
<gene>
    <name evidence="8" type="primary">cadA</name>
    <name evidence="8" type="ORF">DWB68_03455</name>
</gene>
<dbReference type="NCBIfam" id="TIGR01512">
    <property type="entry name" value="ATPase-IB2_Cd"/>
    <property type="match status" value="1"/>
</dbReference>
<evidence type="ECO:0000259" key="7">
    <source>
        <dbReference type="Pfam" id="PF00122"/>
    </source>
</evidence>
<feature type="transmembrane region" description="Helical" evidence="6">
    <location>
        <begin position="12"/>
        <end position="31"/>
    </location>
</feature>
<feature type="transmembrane region" description="Helical" evidence="6">
    <location>
        <begin position="68"/>
        <end position="93"/>
    </location>
</feature>
<dbReference type="GO" id="GO:0019829">
    <property type="term" value="F:ATPase-coupled monoatomic cation transmembrane transporter activity"/>
    <property type="evidence" value="ECO:0007669"/>
    <property type="project" value="InterPro"/>
</dbReference>
<dbReference type="InterPro" id="IPR051014">
    <property type="entry name" value="Cation_Transport_ATPase_IB"/>
</dbReference>
<dbReference type="InterPro" id="IPR001757">
    <property type="entry name" value="P_typ_ATPase"/>
</dbReference>
<keyword evidence="3 6" id="KW-0812">Transmembrane</keyword>
<accession>A0A399JC09</accession>
<keyword evidence="4 6" id="KW-1133">Transmembrane helix</keyword>
<dbReference type="Gene3D" id="3.40.50.1000">
    <property type="entry name" value="HAD superfamily/HAD-like"/>
    <property type="match status" value="1"/>
</dbReference>
<dbReference type="InterPro" id="IPR023299">
    <property type="entry name" value="ATPase_P-typ_cyto_dom_N"/>
</dbReference>
<dbReference type="EMBL" id="QQXK01000005">
    <property type="protein sequence ID" value="RII43101.1"/>
    <property type="molecule type" value="Genomic_DNA"/>
</dbReference>
<dbReference type="GO" id="GO:0005524">
    <property type="term" value="F:ATP binding"/>
    <property type="evidence" value="ECO:0007669"/>
    <property type="project" value="UniProtKB-UniRule"/>
</dbReference>
<feature type="transmembrane region" description="Helical" evidence="6">
    <location>
        <begin position="233"/>
        <end position="252"/>
    </location>
</feature>
<comment type="similarity">
    <text evidence="2 6">Belongs to the cation transport ATPase (P-type) (TC 3.A.3) family. Type IB subfamily.</text>
</comment>
<evidence type="ECO:0000256" key="2">
    <source>
        <dbReference type="ARBA" id="ARBA00006024"/>
    </source>
</evidence>
<dbReference type="InterPro" id="IPR023214">
    <property type="entry name" value="HAD_sf"/>
</dbReference>
<dbReference type="InterPro" id="IPR036412">
    <property type="entry name" value="HAD-like_sf"/>
</dbReference>
<dbReference type="RefSeq" id="WP_119423749.1">
    <property type="nucleotide sequence ID" value="NZ_QQXK01000005.1"/>
</dbReference>
<sequence length="627" mass="63598">MTAVARFLRSYPWVTATLAVLVVVLVCAAAGWPLAARIIATAYVGAFVVYTCVGMVRDMLRGHWGLDILAVVAMLATLWVGEYVAALIVMLMLSGGEALEDAAASRAKADLDALLHHAPQRAVRVAADGTQAEVDAAELLAGDTVLVRPGEVVPVDGRLLEAAEFDLSSLTGESLPVGLGAGDEVASGAVNGSTVVRLIALRAADQSQFQQIVALVRRAQENKAPTVRLADRFALPFTAFSLLLAGGAWALSGDPLRFAQVLVLATPCPLLIAAPVAFLGGLSRASRAGVVVKDGGVLERLGRLRSAAFDKTGTLTAGRPELVAVRPAGGAVADEVLRLAAAAEQASSHVLAAGIIAAAEARGLQLPAVDGASEVATNGVLARVEGREVAVGKPAWVASLAPGLERAPLSAGQAAAYVAVDGVFAGTLVLQDAPRPEAAAVTAWLRENGVARQVILTGDVEATAAPVAASVGITEVHAELLPADKVRLAAELSPRPVVMVGDGVNDAPVLAAADVGVAMGARGATAAGDAADAVILRDSLRPLAEALSIGRHTLRVALTSIWIGIVLSVGLMLVAATGAIPAVAGALTQELVDLAAILYALRALRPPVLALPAHAPGNAAPSESVGP</sequence>
<dbReference type="GO" id="GO:0015086">
    <property type="term" value="F:cadmium ion transmembrane transporter activity"/>
    <property type="evidence" value="ECO:0007669"/>
    <property type="project" value="TreeGrafter"/>
</dbReference>
<evidence type="ECO:0000256" key="1">
    <source>
        <dbReference type="ARBA" id="ARBA00004651"/>
    </source>
</evidence>
<keyword evidence="8" id="KW-0378">Hydrolase</keyword>
<dbReference type="SUPFAM" id="SSF81665">
    <property type="entry name" value="Calcium ATPase, transmembrane domain M"/>
    <property type="match status" value="1"/>
</dbReference>
<dbReference type="NCBIfam" id="TIGR01525">
    <property type="entry name" value="ATPase-IB_hvy"/>
    <property type="match status" value="1"/>
</dbReference>
<evidence type="ECO:0000256" key="4">
    <source>
        <dbReference type="ARBA" id="ARBA00022989"/>
    </source>
</evidence>
<dbReference type="InterPro" id="IPR027256">
    <property type="entry name" value="P-typ_ATPase_IB"/>
</dbReference>
<name>A0A399JC09_9MICC</name>
<reference evidence="8 9" key="1">
    <citation type="submission" date="2018-07" db="EMBL/GenBank/DDBJ databases">
        <title>Arthrobacter sp. nov., isolated from raw cow's milk with high bacterial count.</title>
        <authorList>
            <person name="Hahne J."/>
            <person name="Isele D."/>
            <person name="Lipski A."/>
        </authorList>
    </citation>
    <scope>NUCLEOTIDE SEQUENCE [LARGE SCALE GENOMIC DNA]</scope>
    <source>
        <strain evidence="8 9">JZ R-35</strain>
    </source>
</reference>
<dbReference type="GO" id="GO:0005886">
    <property type="term" value="C:plasma membrane"/>
    <property type="evidence" value="ECO:0007669"/>
    <property type="project" value="UniProtKB-SubCell"/>
</dbReference>
<dbReference type="Proteomes" id="UP000265419">
    <property type="component" value="Unassembled WGS sequence"/>
</dbReference>
<comment type="subcellular location">
    <subcellularLocation>
        <location evidence="1">Cell membrane</location>
        <topology evidence="1">Multi-pass membrane protein</topology>
    </subcellularLocation>
</comment>
<keyword evidence="6" id="KW-0479">Metal-binding</keyword>
<feature type="transmembrane region" description="Helical" evidence="6">
    <location>
        <begin position="258"/>
        <end position="279"/>
    </location>
</feature>
<keyword evidence="6" id="KW-1003">Cell membrane</keyword>
<keyword evidence="6" id="KW-0067">ATP-binding</keyword>
<organism evidence="8 9">
    <name type="scientific">Galactobacter valiniphilus</name>
    <dbReference type="NCBI Taxonomy" id="2676122"/>
    <lineage>
        <taxon>Bacteria</taxon>
        <taxon>Bacillati</taxon>
        <taxon>Actinomycetota</taxon>
        <taxon>Actinomycetes</taxon>
        <taxon>Micrococcales</taxon>
        <taxon>Micrococcaceae</taxon>
        <taxon>Galactobacter</taxon>
    </lineage>
</organism>
<evidence type="ECO:0000256" key="6">
    <source>
        <dbReference type="RuleBase" id="RU362081"/>
    </source>
</evidence>
<feature type="domain" description="P-type ATPase A" evidence="7">
    <location>
        <begin position="120"/>
        <end position="216"/>
    </location>
</feature>
<dbReference type="InterPro" id="IPR023298">
    <property type="entry name" value="ATPase_P-typ_TM_dom_sf"/>
</dbReference>
<keyword evidence="6" id="KW-0547">Nucleotide-binding</keyword>
<feature type="transmembrane region" description="Helical" evidence="6">
    <location>
        <begin position="38"/>
        <end position="56"/>
    </location>
</feature>
<comment type="caution">
    <text evidence="8">The sequence shown here is derived from an EMBL/GenBank/DDBJ whole genome shotgun (WGS) entry which is preliminary data.</text>
</comment>
<dbReference type="PROSITE" id="PS00154">
    <property type="entry name" value="ATPASE_E1_E2"/>
    <property type="match status" value="1"/>
</dbReference>
<dbReference type="InterPro" id="IPR059000">
    <property type="entry name" value="ATPase_P-type_domA"/>
</dbReference>
<proteinExistence type="inferred from homology"/>
<dbReference type="InterPro" id="IPR018303">
    <property type="entry name" value="ATPase_P-typ_P_site"/>
</dbReference>
<dbReference type="NCBIfam" id="TIGR01494">
    <property type="entry name" value="ATPase_P-type"/>
    <property type="match status" value="1"/>
</dbReference>
<evidence type="ECO:0000313" key="8">
    <source>
        <dbReference type="EMBL" id="RII43101.1"/>
    </source>
</evidence>
<dbReference type="EC" id="3.6.3.3" evidence="8"/>
<dbReference type="Gene3D" id="2.70.150.10">
    <property type="entry name" value="Calcium-transporting ATPase, cytoplasmic transduction domain A"/>
    <property type="match status" value="1"/>
</dbReference>
<dbReference type="Gene3D" id="3.40.1110.10">
    <property type="entry name" value="Calcium-transporting ATPase, cytoplasmic domain N"/>
    <property type="match status" value="1"/>
</dbReference>
<dbReference type="AlphaFoldDB" id="A0A399JC09"/>
<dbReference type="GO" id="GO:0016887">
    <property type="term" value="F:ATP hydrolysis activity"/>
    <property type="evidence" value="ECO:0007669"/>
    <property type="project" value="InterPro"/>
</dbReference>
<dbReference type="PRINTS" id="PR00119">
    <property type="entry name" value="CATATPASE"/>
</dbReference>
<dbReference type="Pfam" id="PF00122">
    <property type="entry name" value="E1-E2_ATPase"/>
    <property type="match status" value="1"/>
</dbReference>
<dbReference type="SUPFAM" id="SSF81653">
    <property type="entry name" value="Calcium ATPase, transduction domain A"/>
    <property type="match status" value="1"/>
</dbReference>